<evidence type="ECO:0000313" key="13">
    <source>
        <dbReference type="EMBL" id="VXB92769.1"/>
    </source>
</evidence>
<dbReference type="EC" id="2.7.7.87" evidence="3"/>
<dbReference type="GO" id="GO:0003725">
    <property type="term" value="F:double-stranded RNA binding"/>
    <property type="evidence" value="ECO:0007669"/>
    <property type="project" value="InterPro"/>
</dbReference>
<dbReference type="Proteomes" id="UP000430202">
    <property type="component" value="Unassembled WGS sequence"/>
</dbReference>
<dbReference type="PROSITE" id="PS51163">
    <property type="entry name" value="YRDC"/>
    <property type="match status" value="1"/>
</dbReference>
<evidence type="ECO:0000256" key="5">
    <source>
        <dbReference type="ARBA" id="ARBA00022679"/>
    </source>
</evidence>
<evidence type="ECO:0000256" key="6">
    <source>
        <dbReference type="ARBA" id="ARBA00022694"/>
    </source>
</evidence>
<evidence type="ECO:0000256" key="4">
    <source>
        <dbReference type="ARBA" id="ARBA00022490"/>
    </source>
</evidence>
<evidence type="ECO:0000256" key="2">
    <source>
        <dbReference type="ARBA" id="ARBA00007663"/>
    </source>
</evidence>
<dbReference type="GO" id="GO:0061710">
    <property type="term" value="F:L-threonylcarbamoyladenylate synthase"/>
    <property type="evidence" value="ECO:0007669"/>
    <property type="project" value="UniProtKB-EC"/>
</dbReference>
<evidence type="ECO:0000256" key="1">
    <source>
        <dbReference type="ARBA" id="ARBA00004496"/>
    </source>
</evidence>
<comment type="similarity">
    <text evidence="2">Belongs to the SUA5 family.</text>
</comment>
<dbReference type="Pfam" id="PF01300">
    <property type="entry name" value="Sua5_yciO_yrdC"/>
    <property type="match status" value="1"/>
</dbReference>
<accession>A0A653UU62</accession>
<evidence type="ECO:0000256" key="7">
    <source>
        <dbReference type="ARBA" id="ARBA00022695"/>
    </source>
</evidence>
<organism evidence="13 14">
    <name type="scientific">Maribacter litoralis</name>
    <dbReference type="NCBI Taxonomy" id="2059726"/>
    <lineage>
        <taxon>Bacteria</taxon>
        <taxon>Pseudomonadati</taxon>
        <taxon>Bacteroidota</taxon>
        <taxon>Flavobacteriia</taxon>
        <taxon>Flavobacteriales</taxon>
        <taxon>Flavobacteriaceae</taxon>
        <taxon>Maribacter</taxon>
    </lineage>
</organism>
<dbReference type="GO" id="GO:0000049">
    <property type="term" value="F:tRNA binding"/>
    <property type="evidence" value="ECO:0007669"/>
    <property type="project" value="TreeGrafter"/>
</dbReference>
<dbReference type="PANTHER" id="PTHR17490:SF16">
    <property type="entry name" value="THREONYLCARBAMOYL-AMP SYNTHASE"/>
    <property type="match status" value="1"/>
</dbReference>
<evidence type="ECO:0000256" key="9">
    <source>
        <dbReference type="ARBA" id="ARBA00022840"/>
    </source>
</evidence>
<evidence type="ECO:0000256" key="11">
    <source>
        <dbReference type="ARBA" id="ARBA00048366"/>
    </source>
</evidence>
<keyword evidence="5" id="KW-0808">Transferase</keyword>
<dbReference type="InterPro" id="IPR006070">
    <property type="entry name" value="Sua5-like_dom"/>
</dbReference>
<dbReference type="Gene3D" id="3.90.870.10">
    <property type="entry name" value="DHBP synthase"/>
    <property type="match status" value="1"/>
</dbReference>
<gene>
    <name evidence="13" type="ORF">MARI151_50126</name>
</gene>
<dbReference type="GO" id="GO:0006450">
    <property type="term" value="P:regulation of translational fidelity"/>
    <property type="evidence" value="ECO:0007669"/>
    <property type="project" value="TreeGrafter"/>
</dbReference>
<comment type="subcellular location">
    <subcellularLocation>
        <location evidence="1">Cytoplasm</location>
    </subcellularLocation>
</comment>
<dbReference type="InterPro" id="IPR050156">
    <property type="entry name" value="TC-AMP_synthase_SUA5"/>
</dbReference>
<protein>
    <recommendedName>
        <fullName evidence="10">L-threonylcarbamoyladenylate synthase</fullName>
        <ecNumber evidence="3">2.7.7.87</ecNumber>
    </recommendedName>
    <alternativeName>
        <fullName evidence="10">L-threonylcarbamoyladenylate synthase</fullName>
    </alternativeName>
</protein>
<dbReference type="NCBIfam" id="TIGR00057">
    <property type="entry name" value="L-threonylcarbamoyladenylate synthase"/>
    <property type="match status" value="1"/>
</dbReference>
<keyword evidence="9" id="KW-0067">ATP-binding</keyword>
<comment type="catalytic activity">
    <reaction evidence="11">
        <text>L-threonine + hydrogencarbonate + ATP = L-threonylcarbamoyladenylate + diphosphate + H2O</text>
        <dbReference type="Rhea" id="RHEA:36407"/>
        <dbReference type="ChEBI" id="CHEBI:15377"/>
        <dbReference type="ChEBI" id="CHEBI:17544"/>
        <dbReference type="ChEBI" id="CHEBI:30616"/>
        <dbReference type="ChEBI" id="CHEBI:33019"/>
        <dbReference type="ChEBI" id="CHEBI:57926"/>
        <dbReference type="ChEBI" id="CHEBI:73682"/>
        <dbReference type="EC" id="2.7.7.87"/>
    </reaction>
</comment>
<evidence type="ECO:0000259" key="12">
    <source>
        <dbReference type="PROSITE" id="PS51163"/>
    </source>
</evidence>
<name>A0A653UU62_9FLAO</name>
<keyword evidence="7" id="KW-0548">Nucleotidyltransferase</keyword>
<dbReference type="PANTHER" id="PTHR17490">
    <property type="entry name" value="SUA5"/>
    <property type="match status" value="1"/>
</dbReference>
<evidence type="ECO:0000256" key="8">
    <source>
        <dbReference type="ARBA" id="ARBA00022741"/>
    </source>
</evidence>
<evidence type="ECO:0000313" key="14">
    <source>
        <dbReference type="Proteomes" id="UP000430202"/>
    </source>
</evidence>
<proteinExistence type="inferred from homology"/>
<dbReference type="AlphaFoldDB" id="A0A653UU62"/>
<sequence length="209" mass="23260">MESYNGTLQNKTRDFSIILAYKKMNNEINSCIEVLENGGLILYPTDTVWGIGCDATNEEAVKKVFQLKQRDDSKALICLVANDAMLEKHIEKVPELAYDLMDLSTKPTTIIYDNPRGIAKNLIAGDNTLAVRVASDKFCRYLIGKFKKPIVSTSANVSGNSTPKSFQNIDQAILKGVDYVVNLHREKLNSSASSIIRLSNNNTVKIIRE</sequence>
<keyword evidence="14" id="KW-1185">Reference proteome</keyword>
<feature type="domain" description="YrdC-like" evidence="12">
    <location>
        <begin position="25"/>
        <end position="209"/>
    </location>
</feature>
<dbReference type="GO" id="GO:0005524">
    <property type="term" value="F:ATP binding"/>
    <property type="evidence" value="ECO:0007669"/>
    <property type="project" value="UniProtKB-KW"/>
</dbReference>
<evidence type="ECO:0000256" key="3">
    <source>
        <dbReference type="ARBA" id="ARBA00012584"/>
    </source>
</evidence>
<dbReference type="EMBL" id="CABWLR010000005">
    <property type="protein sequence ID" value="VXB92769.1"/>
    <property type="molecule type" value="Genomic_DNA"/>
</dbReference>
<keyword evidence="4" id="KW-0963">Cytoplasm</keyword>
<dbReference type="InterPro" id="IPR017945">
    <property type="entry name" value="DHBP_synth_RibB-like_a/b_dom"/>
</dbReference>
<evidence type="ECO:0000256" key="10">
    <source>
        <dbReference type="ARBA" id="ARBA00029774"/>
    </source>
</evidence>
<keyword evidence="8" id="KW-0547">Nucleotide-binding</keyword>
<dbReference type="GO" id="GO:0005737">
    <property type="term" value="C:cytoplasm"/>
    <property type="evidence" value="ECO:0007669"/>
    <property type="project" value="UniProtKB-SubCell"/>
</dbReference>
<keyword evidence="6" id="KW-0819">tRNA processing</keyword>
<reference evidence="13 14" key="1">
    <citation type="submission" date="2019-10" db="EMBL/GenBank/DDBJ databases">
        <authorList>
            <person name="Karimi E."/>
        </authorList>
    </citation>
    <scope>NUCLEOTIDE SEQUENCE [LARGE SCALE GENOMIC DNA]</scope>
    <source>
        <strain evidence="13">Maribacter sp. 151</strain>
    </source>
</reference>
<dbReference type="GO" id="GO:0008033">
    <property type="term" value="P:tRNA processing"/>
    <property type="evidence" value="ECO:0007669"/>
    <property type="project" value="UniProtKB-KW"/>
</dbReference>
<dbReference type="SUPFAM" id="SSF55821">
    <property type="entry name" value="YrdC/RibB"/>
    <property type="match status" value="1"/>
</dbReference>